<evidence type="ECO:0000256" key="3">
    <source>
        <dbReference type="ARBA" id="ARBA00022840"/>
    </source>
</evidence>
<dbReference type="Pfam" id="PF00582">
    <property type="entry name" value="Usp"/>
    <property type="match status" value="1"/>
</dbReference>
<dbReference type="OrthoDB" id="9788959at2"/>
<evidence type="ECO:0000256" key="2">
    <source>
        <dbReference type="ARBA" id="ARBA00022741"/>
    </source>
</evidence>
<name>L8JRN2_9BACT</name>
<dbReference type="InterPro" id="IPR006015">
    <property type="entry name" value="Universal_stress_UspA"/>
</dbReference>
<dbReference type="PANTHER" id="PTHR46268:SF27">
    <property type="entry name" value="UNIVERSAL STRESS PROTEIN RV2623"/>
    <property type="match status" value="1"/>
</dbReference>
<dbReference type="RefSeq" id="WP_009581235.1">
    <property type="nucleotide sequence ID" value="NZ_AMZN01000055.1"/>
</dbReference>
<dbReference type="eggNOG" id="COG0589">
    <property type="taxonomic scope" value="Bacteria"/>
</dbReference>
<dbReference type="STRING" id="1237149.C900_03829"/>
<dbReference type="Proteomes" id="UP000011135">
    <property type="component" value="Unassembled WGS sequence"/>
</dbReference>
<proteinExistence type="inferred from homology"/>
<comment type="similarity">
    <text evidence="1">Belongs to the universal stress protein A family.</text>
</comment>
<evidence type="ECO:0000259" key="4">
    <source>
        <dbReference type="Pfam" id="PF00582"/>
    </source>
</evidence>
<dbReference type="PANTHER" id="PTHR46268">
    <property type="entry name" value="STRESS RESPONSE PROTEIN NHAX"/>
    <property type="match status" value="1"/>
</dbReference>
<evidence type="ECO:0000313" key="6">
    <source>
        <dbReference type="Proteomes" id="UP000011135"/>
    </source>
</evidence>
<organism evidence="5 6">
    <name type="scientific">Fulvivirga imtechensis AK7</name>
    <dbReference type="NCBI Taxonomy" id="1237149"/>
    <lineage>
        <taxon>Bacteria</taxon>
        <taxon>Pseudomonadati</taxon>
        <taxon>Bacteroidota</taxon>
        <taxon>Cytophagia</taxon>
        <taxon>Cytophagales</taxon>
        <taxon>Fulvivirgaceae</taxon>
        <taxon>Fulvivirga</taxon>
    </lineage>
</organism>
<evidence type="ECO:0000313" key="5">
    <source>
        <dbReference type="EMBL" id="ELR70144.1"/>
    </source>
</evidence>
<feature type="domain" description="UspA" evidence="4">
    <location>
        <begin position="1"/>
        <end position="137"/>
    </location>
</feature>
<dbReference type="SUPFAM" id="SSF52402">
    <property type="entry name" value="Adenine nucleotide alpha hydrolases-like"/>
    <property type="match status" value="2"/>
</dbReference>
<comment type="caution">
    <text evidence="5">The sequence shown here is derived from an EMBL/GenBank/DDBJ whole genome shotgun (WGS) entry which is preliminary data.</text>
</comment>
<dbReference type="PRINTS" id="PR01438">
    <property type="entry name" value="UNVRSLSTRESS"/>
</dbReference>
<accession>L8JRN2</accession>
<dbReference type="GO" id="GO:0005524">
    <property type="term" value="F:ATP binding"/>
    <property type="evidence" value="ECO:0007669"/>
    <property type="project" value="UniProtKB-KW"/>
</dbReference>
<sequence>MKKILCPTDFTDTAHNAIAYAAKFAQANEAQLIIFNVQSVFDISPVEIIKGHSEAVDFVRRNLEAQALEVAKEFNISCYGEVEVSNTPLSSIISDRGKEFDLIIMGTNGTDDLYQFFMGSNTYNVIRKSSIPVLLIPADCGYSAVDLVVYAYDYVHKGVPALNQLTSLLRPFNSRVCVLQVLDGNYTQEMEVEVREQQALLRDLFEDKQDVIFDLIHSGELSESIHRYVLRNKADILALSIHHYSLMESIFHKSLTKKISSIADYPVLVFHE</sequence>
<dbReference type="CDD" id="cd00293">
    <property type="entry name" value="USP-like"/>
    <property type="match status" value="1"/>
</dbReference>
<evidence type="ECO:0000256" key="1">
    <source>
        <dbReference type="ARBA" id="ARBA00008791"/>
    </source>
</evidence>
<keyword evidence="3" id="KW-0067">ATP-binding</keyword>
<keyword evidence="2" id="KW-0547">Nucleotide-binding</keyword>
<dbReference type="InterPro" id="IPR006016">
    <property type="entry name" value="UspA"/>
</dbReference>
<dbReference type="AlphaFoldDB" id="L8JRN2"/>
<reference evidence="5 6" key="1">
    <citation type="submission" date="2012-12" db="EMBL/GenBank/DDBJ databases">
        <title>Genome assembly of Fulvivirga imtechensis AK7.</title>
        <authorList>
            <person name="Nupur N."/>
            <person name="Khatri I."/>
            <person name="Kumar R."/>
            <person name="Subramanian S."/>
            <person name="Pinnaka A."/>
        </authorList>
    </citation>
    <scope>NUCLEOTIDE SEQUENCE [LARGE SCALE GENOMIC DNA]</scope>
    <source>
        <strain evidence="5 6">AK7</strain>
    </source>
</reference>
<dbReference type="Gene3D" id="3.40.50.620">
    <property type="entry name" value="HUPs"/>
    <property type="match status" value="2"/>
</dbReference>
<gene>
    <name evidence="5" type="ORF">C900_03829</name>
</gene>
<dbReference type="InterPro" id="IPR014729">
    <property type="entry name" value="Rossmann-like_a/b/a_fold"/>
</dbReference>
<dbReference type="EMBL" id="AMZN01000055">
    <property type="protein sequence ID" value="ELR70144.1"/>
    <property type="molecule type" value="Genomic_DNA"/>
</dbReference>
<protein>
    <submittedName>
        <fullName evidence="5">Universal stress protein</fullName>
    </submittedName>
</protein>
<keyword evidence="6" id="KW-1185">Reference proteome</keyword>